<reference evidence="3 4" key="1">
    <citation type="submission" date="2020-04" db="EMBL/GenBank/DDBJ databases">
        <title>Complete genome of a Psychrophilic, Marine, Gas Vacuolate Bacterium Polaromonas vacuolata KCTC 22033T.</title>
        <authorList>
            <person name="Hwang K."/>
            <person name="Kim K.M."/>
        </authorList>
    </citation>
    <scope>NUCLEOTIDE SEQUENCE [LARGE SCALE GENOMIC DNA]</scope>
    <source>
        <strain evidence="3 4">KCTC 22033</strain>
    </source>
</reference>
<organism evidence="3 4">
    <name type="scientific">Polaromonas vacuolata</name>
    <dbReference type="NCBI Taxonomy" id="37448"/>
    <lineage>
        <taxon>Bacteria</taxon>
        <taxon>Pseudomonadati</taxon>
        <taxon>Pseudomonadota</taxon>
        <taxon>Betaproteobacteria</taxon>
        <taxon>Burkholderiales</taxon>
        <taxon>Comamonadaceae</taxon>
        <taxon>Polaromonas</taxon>
    </lineage>
</organism>
<dbReference type="Gene3D" id="3.10.450.40">
    <property type="match status" value="1"/>
</dbReference>
<evidence type="ECO:0000256" key="1">
    <source>
        <dbReference type="SAM" id="SignalP"/>
    </source>
</evidence>
<sequence length="114" mass="12002">MTRFNKISLTAALLAASLAAVGTAVFAANNTENDAASLLKANISLSQAVAVAEQHANGKATRAEYENSKQGWAYDIEVVSGTKVFDVKVDADKGIVISSAQDSSDRDDEHDTND</sequence>
<evidence type="ECO:0000313" key="3">
    <source>
        <dbReference type="EMBL" id="QJC56485.1"/>
    </source>
</evidence>
<accession>A0A6H2H9E8</accession>
<keyword evidence="4" id="KW-1185">Reference proteome</keyword>
<evidence type="ECO:0000313" key="4">
    <source>
        <dbReference type="Proteomes" id="UP000502041"/>
    </source>
</evidence>
<protein>
    <recommendedName>
        <fullName evidence="2">PepSY domain-containing protein</fullName>
    </recommendedName>
</protein>
<feature type="chain" id="PRO_5026092353" description="PepSY domain-containing protein" evidence="1">
    <location>
        <begin position="28"/>
        <end position="114"/>
    </location>
</feature>
<dbReference type="AlphaFoldDB" id="A0A6H2H9E8"/>
<feature type="domain" description="PepSY" evidence="2">
    <location>
        <begin position="43"/>
        <end position="98"/>
    </location>
</feature>
<dbReference type="Proteomes" id="UP000502041">
    <property type="component" value="Chromosome"/>
</dbReference>
<proteinExistence type="predicted"/>
<gene>
    <name evidence="3" type="ORF">HC248_01791</name>
</gene>
<keyword evidence="1" id="KW-0732">Signal</keyword>
<evidence type="ECO:0000259" key="2">
    <source>
        <dbReference type="Pfam" id="PF03413"/>
    </source>
</evidence>
<name>A0A6H2H9E8_9BURK</name>
<dbReference type="EMBL" id="CP051461">
    <property type="protein sequence ID" value="QJC56485.1"/>
    <property type="molecule type" value="Genomic_DNA"/>
</dbReference>
<dbReference type="Pfam" id="PF03413">
    <property type="entry name" value="PepSY"/>
    <property type="match status" value="1"/>
</dbReference>
<dbReference type="KEGG" id="pvac:HC248_01791"/>
<dbReference type="InterPro" id="IPR025711">
    <property type="entry name" value="PepSY"/>
</dbReference>
<feature type="signal peptide" evidence="1">
    <location>
        <begin position="1"/>
        <end position="27"/>
    </location>
</feature>